<keyword evidence="1" id="KW-0732">Signal</keyword>
<evidence type="ECO:0000256" key="1">
    <source>
        <dbReference type="SAM" id="SignalP"/>
    </source>
</evidence>
<name>A0A9K3PP01_9STRA</name>
<accession>A0A9K3PP01</accession>
<dbReference type="EMBL" id="JAGRRH010000016">
    <property type="protein sequence ID" value="KAG7354372.1"/>
    <property type="molecule type" value="Genomic_DNA"/>
</dbReference>
<evidence type="ECO:0000313" key="2">
    <source>
        <dbReference type="EMBL" id="KAG7354372.1"/>
    </source>
</evidence>
<feature type="chain" id="PRO_5039913562" evidence="1">
    <location>
        <begin position="27"/>
        <end position="225"/>
    </location>
</feature>
<dbReference type="PANTHER" id="PTHR40535:SF1">
    <property type="entry name" value="CHROMOSOME UNDETERMINED SCAFFOLD_9, WHOLE GENOME SHOTGUN SEQUENCE"/>
    <property type="match status" value="1"/>
</dbReference>
<proteinExistence type="predicted"/>
<protein>
    <submittedName>
        <fullName evidence="2">Uncharacterized protein</fullName>
    </submittedName>
</protein>
<dbReference type="Proteomes" id="UP000693970">
    <property type="component" value="Unassembled WGS sequence"/>
</dbReference>
<evidence type="ECO:0000313" key="3">
    <source>
        <dbReference type="Proteomes" id="UP000693970"/>
    </source>
</evidence>
<keyword evidence="3" id="KW-1185">Reference proteome</keyword>
<sequence>MNLLISILTLSALFILFGLPVALIFGEEAERKNWEAAPSTLSLYNTDQVCLHEASDKILNCGNCGACSNVHDLHVYKRTSGTLTEIMTDCAKNDLLFVQDALQCLLQQSGLSMDCGKCWVENYKCNKNNCIQTCIKRRFFPFLPSWNDWKSELLDPCIACDEKLCGPAFVECAGANRRRAGIVSDIERDHDQEICDKVGWEWVLQEKLLLSSMKEHEKFHPNSEL</sequence>
<feature type="signal peptide" evidence="1">
    <location>
        <begin position="1"/>
        <end position="26"/>
    </location>
</feature>
<reference evidence="2" key="1">
    <citation type="journal article" date="2021" name="Sci. Rep.">
        <title>Diploid genomic architecture of Nitzschia inconspicua, an elite biomass production diatom.</title>
        <authorList>
            <person name="Oliver A."/>
            <person name="Podell S."/>
            <person name="Pinowska A."/>
            <person name="Traller J.C."/>
            <person name="Smith S.R."/>
            <person name="McClure R."/>
            <person name="Beliaev A."/>
            <person name="Bohutskyi P."/>
            <person name="Hill E.A."/>
            <person name="Rabines A."/>
            <person name="Zheng H."/>
            <person name="Allen L.Z."/>
            <person name="Kuo A."/>
            <person name="Grigoriev I.V."/>
            <person name="Allen A.E."/>
            <person name="Hazlebeck D."/>
            <person name="Allen E.E."/>
        </authorList>
    </citation>
    <scope>NUCLEOTIDE SEQUENCE</scope>
    <source>
        <strain evidence="2">Hildebrandi</strain>
    </source>
</reference>
<organism evidence="2 3">
    <name type="scientific">Nitzschia inconspicua</name>
    <dbReference type="NCBI Taxonomy" id="303405"/>
    <lineage>
        <taxon>Eukaryota</taxon>
        <taxon>Sar</taxon>
        <taxon>Stramenopiles</taxon>
        <taxon>Ochrophyta</taxon>
        <taxon>Bacillariophyta</taxon>
        <taxon>Bacillariophyceae</taxon>
        <taxon>Bacillariophycidae</taxon>
        <taxon>Bacillariales</taxon>
        <taxon>Bacillariaceae</taxon>
        <taxon>Nitzschia</taxon>
    </lineage>
</organism>
<gene>
    <name evidence="2" type="ORF">IV203_003728</name>
</gene>
<dbReference type="AlphaFoldDB" id="A0A9K3PP01"/>
<dbReference type="PANTHER" id="PTHR40535">
    <property type="entry name" value="CHROMOSOME UNDETERMINED SCAFFOLD_9, WHOLE GENOME SHOTGUN SEQUENCE"/>
    <property type="match status" value="1"/>
</dbReference>
<comment type="caution">
    <text evidence="2">The sequence shown here is derived from an EMBL/GenBank/DDBJ whole genome shotgun (WGS) entry which is preliminary data.</text>
</comment>
<reference evidence="2" key="2">
    <citation type="submission" date="2021-04" db="EMBL/GenBank/DDBJ databases">
        <authorList>
            <person name="Podell S."/>
        </authorList>
    </citation>
    <scope>NUCLEOTIDE SEQUENCE</scope>
    <source>
        <strain evidence="2">Hildebrandi</strain>
    </source>
</reference>
<dbReference type="OrthoDB" id="10261863at2759"/>